<sequence>MKLTESEGEFEDLCQQYTTWIHAYVSDRFETPLYHIWLTDSTDENDRTDKFILSKDNKIITSTSPIGLLHAVKDLEIPFPDDTKTKEWLIRTFLSDPAPSVVYDMKFLEAAILKKEMTHDFIKEAINFINLFGDLGHQLEDEDLLDLTWDNAARDLWDFYYDNIFWPRWGHEDTFDESKVPKFEPDYEELKENFDVLIKEFESRFDIR</sequence>
<evidence type="ECO:0000313" key="1">
    <source>
        <dbReference type="EMBL" id="MFD3002728.1"/>
    </source>
</evidence>
<keyword evidence="2" id="KW-1185">Reference proteome</keyword>
<proteinExistence type="predicted"/>
<protein>
    <submittedName>
        <fullName evidence="1">Uncharacterized protein</fullName>
    </submittedName>
</protein>
<organism evidence="1 2">
    <name type="scientific">Pontibacter toksunensis</name>
    <dbReference type="NCBI Taxonomy" id="1332631"/>
    <lineage>
        <taxon>Bacteria</taxon>
        <taxon>Pseudomonadati</taxon>
        <taxon>Bacteroidota</taxon>
        <taxon>Cytophagia</taxon>
        <taxon>Cytophagales</taxon>
        <taxon>Hymenobacteraceae</taxon>
        <taxon>Pontibacter</taxon>
    </lineage>
</organism>
<dbReference type="EMBL" id="JBHUOX010000019">
    <property type="protein sequence ID" value="MFD3002728.1"/>
    <property type="molecule type" value="Genomic_DNA"/>
</dbReference>
<name>A0ABW6C0B5_9BACT</name>
<accession>A0ABW6C0B5</accession>
<gene>
    <name evidence="1" type="ORF">ACFS7Z_20320</name>
</gene>
<evidence type="ECO:0000313" key="2">
    <source>
        <dbReference type="Proteomes" id="UP001597641"/>
    </source>
</evidence>
<dbReference type="RefSeq" id="WP_377488682.1">
    <property type="nucleotide sequence ID" value="NZ_JBHUOX010000019.1"/>
</dbReference>
<dbReference type="Proteomes" id="UP001597641">
    <property type="component" value="Unassembled WGS sequence"/>
</dbReference>
<reference evidence="2" key="1">
    <citation type="journal article" date="2019" name="Int. J. Syst. Evol. Microbiol.">
        <title>The Global Catalogue of Microorganisms (GCM) 10K type strain sequencing project: providing services to taxonomists for standard genome sequencing and annotation.</title>
        <authorList>
            <consortium name="The Broad Institute Genomics Platform"/>
            <consortium name="The Broad Institute Genome Sequencing Center for Infectious Disease"/>
            <person name="Wu L."/>
            <person name="Ma J."/>
        </authorList>
    </citation>
    <scope>NUCLEOTIDE SEQUENCE [LARGE SCALE GENOMIC DNA]</scope>
    <source>
        <strain evidence="2">KCTC 23984</strain>
    </source>
</reference>
<comment type="caution">
    <text evidence="1">The sequence shown here is derived from an EMBL/GenBank/DDBJ whole genome shotgun (WGS) entry which is preliminary data.</text>
</comment>